<comment type="subcellular location">
    <subcellularLocation>
        <location evidence="1">Cell inner membrane</location>
        <topology evidence="1">Multi-pass membrane protein</topology>
    </subcellularLocation>
</comment>
<dbReference type="STRING" id="1619100.UT34_C0001G0264"/>
<feature type="transmembrane region" description="Helical" evidence="8">
    <location>
        <begin position="168"/>
        <end position="191"/>
    </location>
</feature>
<evidence type="ECO:0000256" key="3">
    <source>
        <dbReference type="ARBA" id="ARBA00022475"/>
    </source>
</evidence>
<feature type="domain" description="Type II secretion system protein GspF" evidence="9">
    <location>
        <begin position="272"/>
        <end position="394"/>
    </location>
</feature>
<evidence type="ECO:0000256" key="8">
    <source>
        <dbReference type="SAM" id="Phobius"/>
    </source>
</evidence>
<dbReference type="Proteomes" id="UP000034799">
    <property type="component" value="Unassembled WGS sequence"/>
</dbReference>
<feature type="transmembrane region" description="Helical" evidence="8">
    <location>
        <begin position="221"/>
        <end position="241"/>
    </location>
</feature>
<dbReference type="InterPro" id="IPR018076">
    <property type="entry name" value="T2SS_GspF_dom"/>
</dbReference>
<dbReference type="GO" id="GO:0005886">
    <property type="term" value="C:plasma membrane"/>
    <property type="evidence" value="ECO:0007669"/>
    <property type="project" value="UniProtKB-SubCell"/>
</dbReference>
<dbReference type="Pfam" id="PF00482">
    <property type="entry name" value="T2SSF"/>
    <property type="match status" value="2"/>
</dbReference>
<dbReference type="Gene3D" id="1.20.81.30">
    <property type="entry name" value="Type II secretion system (T2SS), domain F"/>
    <property type="match status" value="2"/>
</dbReference>
<protein>
    <submittedName>
        <fullName evidence="10">Type IV pilus assembly protein PilC</fullName>
    </submittedName>
</protein>
<evidence type="ECO:0000256" key="2">
    <source>
        <dbReference type="ARBA" id="ARBA00005745"/>
    </source>
</evidence>
<evidence type="ECO:0000256" key="6">
    <source>
        <dbReference type="ARBA" id="ARBA00022989"/>
    </source>
</evidence>
<dbReference type="AlphaFoldDB" id="A0A0G0MQB6"/>
<evidence type="ECO:0000256" key="4">
    <source>
        <dbReference type="ARBA" id="ARBA00022519"/>
    </source>
</evidence>
<accession>A0A0G0MQB6</accession>
<comment type="caution">
    <text evidence="10">The sequence shown here is derived from an EMBL/GenBank/DDBJ whole genome shotgun (WGS) entry which is preliminary data.</text>
</comment>
<comment type="similarity">
    <text evidence="2">Belongs to the GSP F family.</text>
</comment>
<organism evidence="10 11">
    <name type="scientific">candidate division WS6 bacterium GW2011_GWF2_39_15</name>
    <dbReference type="NCBI Taxonomy" id="1619100"/>
    <lineage>
        <taxon>Bacteria</taxon>
        <taxon>Candidatus Dojkabacteria</taxon>
    </lineage>
</organism>
<keyword evidence="6 8" id="KW-1133">Transmembrane helix</keyword>
<evidence type="ECO:0000256" key="5">
    <source>
        <dbReference type="ARBA" id="ARBA00022692"/>
    </source>
</evidence>
<dbReference type="PRINTS" id="PR00812">
    <property type="entry name" value="BCTERIALGSPF"/>
</dbReference>
<gene>
    <name evidence="10" type="ORF">UT34_C0001G0264</name>
</gene>
<evidence type="ECO:0000313" key="10">
    <source>
        <dbReference type="EMBL" id="KKR06224.1"/>
    </source>
</evidence>
<reference evidence="10 11" key="1">
    <citation type="journal article" date="2015" name="Nature">
        <title>rRNA introns, odd ribosomes, and small enigmatic genomes across a large radiation of phyla.</title>
        <authorList>
            <person name="Brown C.T."/>
            <person name="Hug L.A."/>
            <person name="Thomas B.C."/>
            <person name="Sharon I."/>
            <person name="Castelle C.J."/>
            <person name="Singh A."/>
            <person name="Wilkins M.J."/>
            <person name="Williams K.H."/>
            <person name="Banfield J.F."/>
        </authorList>
    </citation>
    <scope>NUCLEOTIDE SEQUENCE [LARGE SCALE GENOMIC DNA]</scope>
</reference>
<dbReference type="InterPro" id="IPR003004">
    <property type="entry name" value="GspF/PilC"/>
</dbReference>
<dbReference type="EMBL" id="LBWK01000001">
    <property type="protein sequence ID" value="KKR06224.1"/>
    <property type="molecule type" value="Genomic_DNA"/>
</dbReference>
<keyword evidence="4" id="KW-0997">Cell inner membrane</keyword>
<dbReference type="PANTHER" id="PTHR30012">
    <property type="entry name" value="GENERAL SECRETION PATHWAY PROTEIN"/>
    <property type="match status" value="1"/>
</dbReference>
<feature type="transmembrane region" description="Helical" evidence="8">
    <location>
        <begin position="375"/>
        <end position="395"/>
    </location>
</feature>
<evidence type="ECO:0000313" key="11">
    <source>
        <dbReference type="Proteomes" id="UP000034799"/>
    </source>
</evidence>
<dbReference type="PANTHER" id="PTHR30012:SF0">
    <property type="entry name" value="TYPE II SECRETION SYSTEM PROTEIN F-RELATED"/>
    <property type="match status" value="1"/>
</dbReference>
<keyword evidence="5 8" id="KW-0812">Transmembrane</keyword>
<evidence type="ECO:0000259" key="9">
    <source>
        <dbReference type="Pfam" id="PF00482"/>
    </source>
</evidence>
<dbReference type="InterPro" id="IPR042094">
    <property type="entry name" value="T2SS_GspF_sf"/>
</dbReference>
<proteinExistence type="inferred from homology"/>
<keyword evidence="3" id="KW-1003">Cell membrane</keyword>
<name>A0A0G0MQB6_9BACT</name>
<dbReference type="FunFam" id="1.20.81.30:FF:000001">
    <property type="entry name" value="Type II secretion system protein F"/>
    <property type="match status" value="2"/>
</dbReference>
<sequence>MKKFKYTAKNLEGKEVAGSIEARSKENVVEILQGKKLIVVKIEDDLGLSWSKLQEINVGGVPIKDKVIFMRQLATMIGAGLPLTQALEILEAQATNPLFKRTLSNVLADVQGGTGLAEAFRKNSQVFDSITLNLVEAGEQSGNLQVILERLAVELEDQKKLGEKLRSAMIYPTIILVVIVGVILLMMFVLVPAMAKIYGEFGAELPGITQFMINSSNFFVGYWWLVITVIVLIAILYKYYSDSPGGKKFLHKVLLKLPVFGVIMVKMQIAQFTRLLSLLLKSGLSIVSALELTAGSLTNVIYKQAVLDSRDEVEKGVALAIPIARSQIFPLIVSQMIAVGEESGEMDKVLEKMSQYYNEEVSVATSNLATLMEPLMLLLMGGAIAFIALAVYMPMFNLSGVIG</sequence>
<feature type="domain" description="Type II secretion system protein GspF" evidence="9">
    <location>
        <begin position="69"/>
        <end position="192"/>
    </location>
</feature>
<evidence type="ECO:0000256" key="1">
    <source>
        <dbReference type="ARBA" id="ARBA00004429"/>
    </source>
</evidence>
<keyword evidence="7 8" id="KW-0472">Membrane</keyword>
<evidence type="ECO:0000256" key="7">
    <source>
        <dbReference type="ARBA" id="ARBA00023136"/>
    </source>
</evidence>